<keyword evidence="13" id="KW-1185">Reference proteome</keyword>
<sequence length="237" mass="26556">MSARNILLLSSSRVHGYEYLEYAQKDINNLFRKNNVSKVLFIPYALKDHDKYLATVESVLSKWGYDVQGIHKGDPKTLVEHAEAIFIGGGNTFVLLKALYDHGLVELIRHRVLHEGIPYLGSSAGTNVATKSIATTNDMPIVYPPSFEGLQLVPFNINPHYIDHDPTSKHKGETREERILQYQELSHAGIVIGLREGCTLLIEGNSMILKGLSRSRLFIPGKSPEEIEVDTDLSYLL</sequence>
<comment type="caution">
    <text evidence="12">The sequence shown here is derived from an EMBL/GenBank/DDBJ whole genome shotgun (WGS) entry which is preliminary data.</text>
</comment>
<keyword evidence="3" id="KW-0963">Cytoplasm</keyword>
<dbReference type="NCBIfam" id="NF003642">
    <property type="entry name" value="PRK05282.1"/>
    <property type="match status" value="1"/>
</dbReference>
<dbReference type="FunFam" id="3.40.50.880:FF:000007">
    <property type="entry name" value="Peptidase E"/>
    <property type="match status" value="1"/>
</dbReference>
<evidence type="ECO:0000256" key="9">
    <source>
        <dbReference type="ARBA" id="ARBA00058347"/>
    </source>
</evidence>
<evidence type="ECO:0000256" key="6">
    <source>
        <dbReference type="ARBA" id="ARBA00022825"/>
    </source>
</evidence>
<proteinExistence type="inferred from homology"/>
<evidence type="ECO:0000256" key="2">
    <source>
        <dbReference type="ARBA" id="ARBA00006534"/>
    </source>
</evidence>
<keyword evidence="7" id="KW-0224">Dipeptidase</keyword>
<dbReference type="EC" id="3.4.13.21" evidence="10"/>
<organism evidence="12 13">
    <name type="scientific">Aquatica leii</name>
    <dbReference type="NCBI Taxonomy" id="1421715"/>
    <lineage>
        <taxon>Eukaryota</taxon>
        <taxon>Metazoa</taxon>
        <taxon>Ecdysozoa</taxon>
        <taxon>Arthropoda</taxon>
        <taxon>Hexapoda</taxon>
        <taxon>Insecta</taxon>
        <taxon>Pterygota</taxon>
        <taxon>Neoptera</taxon>
        <taxon>Endopterygota</taxon>
        <taxon>Coleoptera</taxon>
        <taxon>Polyphaga</taxon>
        <taxon>Elateriformia</taxon>
        <taxon>Elateroidea</taxon>
        <taxon>Lampyridae</taxon>
        <taxon>Luciolinae</taxon>
        <taxon>Aquatica</taxon>
    </lineage>
</organism>
<dbReference type="PANTHER" id="PTHR20842">
    <property type="entry name" value="PROTEASE S51 ALPHA-ASPARTYL DIPEPTIDASE"/>
    <property type="match status" value="1"/>
</dbReference>
<evidence type="ECO:0000313" key="13">
    <source>
        <dbReference type="Proteomes" id="UP001353858"/>
    </source>
</evidence>
<comment type="function">
    <text evidence="9">Hydrolyzes dipeptides containing N-terminal aspartate residues.</text>
</comment>
<keyword evidence="5" id="KW-0378">Hydrolase</keyword>
<name>A0AAN7Q5F7_9COLE</name>
<evidence type="ECO:0000256" key="11">
    <source>
        <dbReference type="ARBA" id="ARBA00075877"/>
    </source>
</evidence>
<dbReference type="GO" id="GO:0008236">
    <property type="term" value="F:serine-type peptidase activity"/>
    <property type="evidence" value="ECO:0007669"/>
    <property type="project" value="UniProtKB-KW"/>
</dbReference>
<accession>A0AAN7Q5F7</accession>
<dbReference type="GO" id="GO:0005737">
    <property type="term" value="C:cytoplasm"/>
    <property type="evidence" value="ECO:0007669"/>
    <property type="project" value="UniProtKB-SubCell"/>
</dbReference>
<comment type="subcellular location">
    <subcellularLocation>
        <location evidence="1">Cytoplasm</location>
    </subcellularLocation>
</comment>
<dbReference type="Gene3D" id="3.40.50.880">
    <property type="match status" value="1"/>
</dbReference>
<dbReference type="InterPro" id="IPR029062">
    <property type="entry name" value="Class_I_gatase-like"/>
</dbReference>
<evidence type="ECO:0000256" key="10">
    <source>
        <dbReference type="ARBA" id="ARBA00066675"/>
    </source>
</evidence>
<dbReference type="CDD" id="cd03146">
    <property type="entry name" value="GAT1_Peptidase_E"/>
    <property type="match status" value="1"/>
</dbReference>
<dbReference type="GO" id="GO:0016805">
    <property type="term" value="F:dipeptidase activity"/>
    <property type="evidence" value="ECO:0007669"/>
    <property type="project" value="UniProtKB-KW"/>
</dbReference>
<evidence type="ECO:0000256" key="4">
    <source>
        <dbReference type="ARBA" id="ARBA00022670"/>
    </source>
</evidence>
<dbReference type="SUPFAM" id="SSF52317">
    <property type="entry name" value="Class I glutamine amidotransferase-like"/>
    <property type="match status" value="1"/>
</dbReference>
<dbReference type="EMBL" id="JARPUR010000003">
    <property type="protein sequence ID" value="KAK4880685.1"/>
    <property type="molecule type" value="Genomic_DNA"/>
</dbReference>
<reference evidence="13" key="1">
    <citation type="submission" date="2023-01" db="EMBL/GenBank/DDBJ databases">
        <title>Key to firefly adult light organ development and bioluminescence: homeobox transcription factors regulate luciferase expression and transportation to peroxisome.</title>
        <authorList>
            <person name="Fu X."/>
        </authorList>
    </citation>
    <scope>NUCLEOTIDE SEQUENCE [LARGE SCALE GENOMIC DNA]</scope>
</reference>
<evidence type="ECO:0000256" key="8">
    <source>
        <dbReference type="ARBA" id="ARBA00050239"/>
    </source>
</evidence>
<dbReference type="Proteomes" id="UP001353858">
    <property type="component" value="Unassembled WGS sequence"/>
</dbReference>
<gene>
    <name evidence="12" type="ORF">RN001_008831</name>
</gene>
<dbReference type="InterPro" id="IPR005320">
    <property type="entry name" value="Peptidase_S51"/>
</dbReference>
<evidence type="ECO:0000256" key="5">
    <source>
        <dbReference type="ARBA" id="ARBA00022801"/>
    </source>
</evidence>
<dbReference type="Pfam" id="PF03575">
    <property type="entry name" value="Peptidase_S51"/>
    <property type="match status" value="1"/>
</dbReference>
<dbReference type="PANTHER" id="PTHR20842:SF0">
    <property type="entry name" value="ALPHA-ASPARTYL DIPEPTIDASE"/>
    <property type="match status" value="1"/>
</dbReference>
<comment type="similarity">
    <text evidence="2">Belongs to the peptidase S51 family.</text>
</comment>
<dbReference type="AlphaFoldDB" id="A0AAN7Q5F7"/>
<dbReference type="GO" id="GO:0006508">
    <property type="term" value="P:proteolysis"/>
    <property type="evidence" value="ECO:0007669"/>
    <property type="project" value="UniProtKB-KW"/>
</dbReference>
<evidence type="ECO:0000256" key="1">
    <source>
        <dbReference type="ARBA" id="ARBA00004496"/>
    </source>
</evidence>
<keyword evidence="6" id="KW-0720">Serine protease</keyword>
<protein>
    <recommendedName>
        <fullName evidence="10">dipeptidase E</fullName>
        <ecNumber evidence="10">3.4.13.21</ecNumber>
    </recommendedName>
    <alternativeName>
        <fullName evidence="11">Asp-specific dipeptidase</fullName>
    </alternativeName>
</protein>
<evidence type="ECO:0000256" key="3">
    <source>
        <dbReference type="ARBA" id="ARBA00022490"/>
    </source>
</evidence>
<comment type="catalytic activity">
    <reaction evidence="8">
        <text>Dipeptidase E catalyzes the hydrolysis of dipeptides Asp-|-Xaa. It does not act on peptides with N-terminal Glu, Asn or Gln, nor does it cleave isoaspartyl peptides.</text>
        <dbReference type="EC" id="3.4.13.21"/>
    </reaction>
</comment>
<evidence type="ECO:0000256" key="7">
    <source>
        <dbReference type="ARBA" id="ARBA00022997"/>
    </source>
</evidence>
<evidence type="ECO:0000313" key="12">
    <source>
        <dbReference type="EMBL" id="KAK4880685.1"/>
    </source>
</evidence>
<keyword evidence="4" id="KW-0645">Protease</keyword>